<name>A0A183B7Q6_9TREM</name>
<evidence type="ECO:0000313" key="5">
    <source>
        <dbReference type="EMBL" id="VDP92513.1"/>
    </source>
</evidence>
<dbReference type="PANTHER" id="PTHR37984:SF5">
    <property type="entry name" value="PROTEIN NYNRIN-LIKE"/>
    <property type="match status" value="1"/>
</dbReference>
<evidence type="ECO:0000256" key="1">
    <source>
        <dbReference type="ARBA" id="ARBA00022679"/>
    </source>
</evidence>
<dbReference type="WBParaSite" id="ECPE_0001528101-mRNA-1">
    <property type="protein sequence ID" value="ECPE_0001528101-mRNA-1"/>
    <property type="gene ID" value="ECPE_0001528101"/>
</dbReference>
<dbReference type="EMBL" id="UZAN01059935">
    <property type="protein sequence ID" value="VDP92513.1"/>
    <property type="molecule type" value="Genomic_DNA"/>
</dbReference>
<proteinExistence type="predicted"/>
<dbReference type="AlphaFoldDB" id="A0A183B7Q6"/>
<dbReference type="GO" id="GO:0004519">
    <property type="term" value="F:endonuclease activity"/>
    <property type="evidence" value="ECO:0007669"/>
    <property type="project" value="UniProtKB-KW"/>
</dbReference>
<dbReference type="OrthoDB" id="5984808at2759"/>
<dbReference type="Proteomes" id="UP000272942">
    <property type="component" value="Unassembled WGS sequence"/>
</dbReference>
<dbReference type="PANTHER" id="PTHR37984">
    <property type="entry name" value="PROTEIN CBG26694"/>
    <property type="match status" value="1"/>
</dbReference>
<gene>
    <name evidence="5" type="ORF">ECPE_LOCUS15241</name>
</gene>
<dbReference type="Gene3D" id="2.40.70.10">
    <property type="entry name" value="Acid Proteases"/>
    <property type="match status" value="1"/>
</dbReference>
<keyword evidence="4" id="KW-0255">Endonuclease</keyword>
<dbReference type="InterPro" id="IPR021109">
    <property type="entry name" value="Peptidase_aspartic_dom_sf"/>
</dbReference>
<protein>
    <submittedName>
        <fullName evidence="7">Peptidase A2 domain-containing protein</fullName>
    </submittedName>
</protein>
<keyword evidence="6" id="KW-1185">Reference proteome</keyword>
<keyword evidence="2" id="KW-0548">Nucleotidyltransferase</keyword>
<reference evidence="5 6" key="2">
    <citation type="submission" date="2018-11" db="EMBL/GenBank/DDBJ databases">
        <authorList>
            <consortium name="Pathogen Informatics"/>
        </authorList>
    </citation>
    <scope>NUCLEOTIDE SEQUENCE [LARGE SCALE GENOMIC DNA]</scope>
    <source>
        <strain evidence="5 6">Egypt</strain>
    </source>
</reference>
<dbReference type="GO" id="GO:0016779">
    <property type="term" value="F:nucleotidyltransferase activity"/>
    <property type="evidence" value="ECO:0007669"/>
    <property type="project" value="UniProtKB-KW"/>
</dbReference>
<sequence>MGRSNCPTWGKTCDKCKKRNHFAAKCFGEKKSTLERHVRAADRVNGVQLPAKRKGIFAKMLVNGEEVTFQLDSGASVNIMPRNCVPDTKLDPTQTRLFICSSRLKDTEYYLKKYAAVFDGKLGKLPGTVTIHINDAAEPVVLPIRLIPLAVGEEFSRKVNNLITKGVLDKVHEPTDWVTQVVVGTKSLEN</sequence>
<evidence type="ECO:0000256" key="3">
    <source>
        <dbReference type="ARBA" id="ARBA00022722"/>
    </source>
</evidence>
<dbReference type="SUPFAM" id="SSF50630">
    <property type="entry name" value="Acid proteases"/>
    <property type="match status" value="1"/>
</dbReference>
<evidence type="ECO:0000313" key="7">
    <source>
        <dbReference type="WBParaSite" id="ECPE_0001528101-mRNA-1"/>
    </source>
</evidence>
<evidence type="ECO:0000313" key="6">
    <source>
        <dbReference type="Proteomes" id="UP000272942"/>
    </source>
</evidence>
<evidence type="ECO:0000256" key="2">
    <source>
        <dbReference type="ARBA" id="ARBA00022695"/>
    </source>
</evidence>
<accession>A0A183B7Q6</accession>
<evidence type="ECO:0000256" key="4">
    <source>
        <dbReference type="ARBA" id="ARBA00022759"/>
    </source>
</evidence>
<keyword evidence="3" id="KW-0540">Nuclease</keyword>
<organism evidence="7">
    <name type="scientific">Echinostoma caproni</name>
    <dbReference type="NCBI Taxonomy" id="27848"/>
    <lineage>
        <taxon>Eukaryota</taxon>
        <taxon>Metazoa</taxon>
        <taxon>Spiralia</taxon>
        <taxon>Lophotrochozoa</taxon>
        <taxon>Platyhelminthes</taxon>
        <taxon>Trematoda</taxon>
        <taxon>Digenea</taxon>
        <taxon>Plagiorchiida</taxon>
        <taxon>Echinostomata</taxon>
        <taxon>Echinostomatoidea</taxon>
        <taxon>Echinostomatidae</taxon>
        <taxon>Echinostoma</taxon>
    </lineage>
</organism>
<dbReference type="InterPro" id="IPR050951">
    <property type="entry name" value="Retrovirus_Pol_polyprotein"/>
</dbReference>
<keyword evidence="4" id="KW-0378">Hydrolase</keyword>
<reference evidence="7" key="1">
    <citation type="submission" date="2016-06" db="UniProtKB">
        <authorList>
            <consortium name="WormBaseParasite"/>
        </authorList>
    </citation>
    <scope>IDENTIFICATION</scope>
</reference>
<keyword evidence="1" id="KW-0808">Transferase</keyword>